<name>A0A370TKK7_9HELO</name>
<dbReference type="Proteomes" id="UP000254866">
    <property type="component" value="Unassembled WGS sequence"/>
</dbReference>
<dbReference type="RefSeq" id="XP_031868714.1">
    <property type="nucleotide sequence ID" value="XM_032015293.1"/>
</dbReference>
<feature type="compositionally biased region" description="Basic and acidic residues" evidence="1">
    <location>
        <begin position="36"/>
        <end position="48"/>
    </location>
</feature>
<dbReference type="SUPFAM" id="SSF52540">
    <property type="entry name" value="P-loop containing nucleoside triphosphate hydrolases"/>
    <property type="match status" value="1"/>
</dbReference>
<evidence type="ECO:0000256" key="1">
    <source>
        <dbReference type="SAM" id="MobiDB-lite"/>
    </source>
</evidence>
<dbReference type="OrthoDB" id="1929311at2759"/>
<evidence type="ECO:0008006" key="4">
    <source>
        <dbReference type="Google" id="ProtNLM"/>
    </source>
</evidence>
<dbReference type="GO" id="GO:0005634">
    <property type="term" value="C:nucleus"/>
    <property type="evidence" value="ECO:0007669"/>
    <property type="project" value="TreeGrafter"/>
</dbReference>
<protein>
    <recommendedName>
        <fullName evidence="4">Protein CMS1</fullName>
    </recommendedName>
</protein>
<feature type="region of interest" description="Disordered" evidence="1">
    <location>
        <begin position="1"/>
        <end position="62"/>
    </location>
</feature>
<reference evidence="2 3" key="1">
    <citation type="journal article" date="2018" name="IMA Fungus">
        <title>IMA Genome-F 9: Draft genome sequence of Annulohypoxylon stygium, Aspergillus mulundensis, Berkeleyomyces basicola (syn. Thielaviopsis basicola), Ceratocystis smalleyi, two Cercospora beticola strains, Coleophoma cylindrospora, Fusarium fracticaudum, Phialophora cf. hyalina, and Morchella septimelata.</title>
        <authorList>
            <person name="Wingfield B.D."/>
            <person name="Bills G.F."/>
            <person name="Dong Y."/>
            <person name="Huang W."/>
            <person name="Nel W.J."/>
            <person name="Swalarsk-Parry B.S."/>
            <person name="Vaghefi N."/>
            <person name="Wilken P.M."/>
            <person name="An Z."/>
            <person name="de Beer Z.W."/>
            <person name="De Vos L."/>
            <person name="Chen L."/>
            <person name="Duong T.A."/>
            <person name="Gao Y."/>
            <person name="Hammerbacher A."/>
            <person name="Kikkert J.R."/>
            <person name="Li Y."/>
            <person name="Li H."/>
            <person name="Li K."/>
            <person name="Li Q."/>
            <person name="Liu X."/>
            <person name="Ma X."/>
            <person name="Naidoo K."/>
            <person name="Pethybridge S.J."/>
            <person name="Sun J."/>
            <person name="Steenkamp E.T."/>
            <person name="van der Nest M.A."/>
            <person name="van Wyk S."/>
            <person name="Wingfield M.J."/>
            <person name="Xiong C."/>
            <person name="Yue Q."/>
            <person name="Zhang X."/>
        </authorList>
    </citation>
    <scope>NUCLEOTIDE SEQUENCE [LARGE SCALE GENOMIC DNA]</scope>
    <source>
        <strain evidence="2 3">BP 5553</strain>
    </source>
</reference>
<organism evidence="2 3">
    <name type="scientific">Venustampulla echinocandica</name>
    <dbReference type="NCBI Taxonomy" id="2656787"/>
    <lineage>
        <taxon>Eukaryota</taxon>
        <taxon>Fungi</taxon>
        <taxon>Dikarya</taxon>
        <taxon>Ascomycota</taxon>
        <taxon>Pezizomycotina</taxon>
        <taxon>Leotiomycetes</taxon>
        <taxon>Helotiales</taxon>
        <taxon>Pleuroascaceae</taxon>
        <taxon>Venustampulla</taxon>
    </lineage>
</organism>
<dbReference type="PANTHER" id="PTHR24030">
    <property type="entry name" value="PROTEIN CMSS1"/>
    <property type="match status" value="1"/>
</dbReference>
<keyword evidence="3" id="KW-1185">Reference proteome</keyword>
<dbReference type="STRING" id="2656787.A0A370TKK7"/>
<sequence length="280" mass="31325">MSIDESRLQDPLLERDSTSPEADAGLSPSKKRKRARDGEVEVEVASKKELKKAKKRKAAKMEEEDLDLEAGLNKAFSHMDSQLLADYIAQKTRKYQTDLSSIELEDKYINANAIHETTSWNKLRTLDNLPGFLEKFAGNSTKLWSASKKNGAPHTIIVTAAGLRAADIARAVRKFQTKDAAVAKLFAKHIKLQDSIKFLKSTRTGIAVGTPTRLKDLMDEGALAVDRLERIVIDASHIDIKKRGVLDMKETQVPLIAWLGQSEFKERYTAAEKGLQLLFY</sequence>
<dbReference type="InterPro" id="IPR032704">
    <property type="entry name" value="Cms1"/>
</dbReference>
<gene>
    <name evidence="2" type="ORF">BP5553_06670</name>
</gene>
<evidence type="ECO:0000313" key="3">
    <source>
        <dbReference type="Proteomes" id="UP000254866"/>
    </source>
</evidence>
<dbReference type="Gene3D" id="3.40.50.300">
    <property type="entry name" value="P-loop containing nucleotide triphosphate hydrolases"/>
    <property type="match status" value="1"/>
</dbReference>
<accession>A0A370TKK7</accession>
<dbReference type="PANTHER" id="PTHR24030:SF0">
    <property type="entry name" value="PROTEIN CMSS1"/>
    <property type="match status" value="1"/>
</dbReference>
<proteinExistence type="predicted"/>
<comment type="caution">
    <text evidence="2">The sequence shown here is derived from an EMBL/GenBank/DDBJ whole genome shotgun (WGS) entry which is preliminary data.</text>
</comment>
<feature type="compositionally biased region" description="Basic residues" evidence="1">
    <location>
        <begin position="49"/>
        <end position="58"/>
    </location>
</feature>
<dbReference type="EMBL" id="NPIC01000005">
    <property type="protein sequence ID" value="RDL36058.1"/>
    <property type="molecule type" value="Genomic_DNA"/>
</dbReference>
<feature type="compositionally biased region" description="Basic and acidic residues" evidence="1">
    <location>
        <begin position="1"/>
        <end position="18"/>
    </location>
</feature>
<evidence type="ECO:0000313" key="2">
    <source>
        <dbReference type="EMBL" id="RDL36058.1"/>
    </source>
</evidence>
<dbReference type="Pfam" id="PF14617">
    <property type="entry name" value="CMS1"/>
    <property type="match status" value="1"/>
</dbReference>
<dbReference type="GO" id="GO:0030686">
    <property type="term" value="C:90S preribosome"/>
    <property type="evidence" value="ECO:0007669"/>
    <property type="project" value="TreeGrafter"/>
</dbReference>
<dbReference type="InterPro" id="IPR027417">
    <property type="entry name" value="P-loop_NTPase"/>
</dbReference>
<dbReference type="AlphaFoldDB" id="A0A370TKK7"/>
<dbReference type="GeneID" id="43599519"/>